<keyword evidence="10" id="KW-1133">Transmembrane helix</keyword>
<keyword evidence="7 9" id="KW-0573">Peptidoglycan synthesis</keyword>
<keyword evidence="6 9" id="KW-0133">Cell shape</keyword>
<accession>S0FVC1</accession>
<keyword evidence="4" id="KW-0808">Transferase</keyword>
<keyword evidence="8 9" id="KW-0961">Cell wall biogenesis/degradation</keyword>
<gene>
    <name evidence="12" type="ORF">CTER_0069</name>
</gene>
<dbReference type="GO" id="GO:0005576">
    <property type="term" value="C:extracellular region"/>
    <property type="evidence" value="ECO:0007669"/>
    <property type="project" value="TreeGrafter"/>
</dbReference>
<keyword evidence="10" id="KW-0812">Transmembrane</keyword>
<sequence length="237" mass="26590">MILLIKKNNLLTLLEALLIIAILMVYIFSFLIVSNNAAEKTLNGDHEYSILIQIDEKKLYLYEDGVCIKQYPIASGRPDLPSPIGDWEITDKGKWGKSFGGRWLGLNVRWGSYGIHGTTNQNSIGRAASHGCIRMYNKDIGELYDIVSLGTPVIIRNGPFGPFGTGFRNLRPGDRGADVLAVQEKLKTLGYFEDAVTGIYENNLKNALYEFQKDHGLKLKFTITLADYNAMGFREFE</sequence>
<organism evidence="12 13">
    <name type="scientific">Ruminiclostridium cellobioparum subsp. termitidis CT1112</name>
    <dbReference type="NCBI Taxonomy" id="1195236"/>
    <lineage>
        <taxon>Bacteria</taxon>
        <taxon>Bacillati</taxon>
        <taxon>Bacillota</taxon>
        <taxon>Clostridia</taxon>
        <taxon>Eubacteriales</taxon>
        <taxon>Oscillospiraceae</taxon>
        <taxon>Ruminiclostridium</taxon>
    </lineage>
</organism>
<keyword evidence="13" id="KW-1185">Reference proteome</keyword>
<feature type="transmembrane region" description="Helical" evidence="10">
    <location>
        <begin position="12"/>
        <end position="33"/>
    </location>
</feature>
<dbReference type="PANTHER" id="PTHR30582">
    <property type="entry name" value="L,D-TRANSPEPTIDASE"/>
    <property type="match status" value="1"/>
</dbReference>
<dbReference type="STRING" id="1195236.CTER_0069"/>
<dbReference type="AlphaFoldDB" id="S0FVC1"/>
<dbReference type="SUPFAM" id="SSF47090">
    <property type="entry name" value="PGBD-like"/>
    <property type="match status" value="1"/>
</dbReference>
<evidence type="ECO:0000256" key="9">
    <source>
        <dbReference type="PROSITE-ProRule" id="PRU01373"/>
    </source>
</evidence>
<dbReference type="UniPathway" id="UPA00219"/>
<protein>
    <recommendedName>
        <fullName evidence="11">L,D-TPase catalytic domain-containing protein</fullName>
    </recommendedName>
</protein>
<dbReference type="PANTHER" id="PTHR30582:SF24">
    <property type="entry name" value="L,D-TRANSPEPTIDASE ERFK_SRFK-RELATED"/>
    <property type="match status" value="1"/>
</dbReference>
<dbReference type="Pfam" id="PF03734">
    <property type="entry name" value="YkuD"/>
    <property type="match status" value="1"/>
</dbReference>
<comment type="caution">
    <text evidence="12">The sequence shown here is derived from an EMBL/GenBank/DDBJ whole genome shotgun (WGS) entry which is preliminary data.</text>
</comment>
<dbReference type="InterPro" id="IPR050979">
    <property type="entry name" value="LD-transpeptidase"/>
</dbReference>
<dbReference type="PROSITE" id="PS52029">
    <property type="entry name" value="LD_TPASE"/>
    <property type="match status" value="1"/>
</dbReference>
<dbReference type="InterPro" id="IPR005490">
    <property type="entry name" value="LD_TPept_cat_dom"/>
</dbReference>
<reference evidence="12 13" key="1">
    <citation type="journal article" date="2013" name="Genome Announc.">
        <title>Draft Genome Sequence of the Cellulolytic, Mesophilic, Anaerobic Bacterium Clostridium termitidis Strain CT1112 (DSM 5398).</title>
        <authorList>
            <person name="Lal S."/>
            <person name="Ramachandran U."/>
            <person name="Zhang X."/>
            <person name="Munir R."/>
            <person name="Sparling R."/>
            <person name="Levin D.B."/>
        </authorList>
    </citation>
    <scope>NUCLEOTIDE SEQUENCE [LARGE SCALE GENOMIC DNA]</scope>
    <source>
        <strain evidence="12 13">CT1112</strain>
    </source>
</reference>
<evidence type="ECO:0000256" key="6">
    <source>
        <dbReference type="ARBA" id="ARBA00022960"/>
    </source>
</evidence>
<feature type="domain" description="L,D-TPase catalytic" evidence="11">
    <location>
        <begin position="48"/>
        <end position="156"/>
    </location>
</feature>
<evidence type="ECO:0000259" key="11">
    <source>
        <dbReference type="PROSITE" id="PS52029"/>
    </source>
</evidence>
<evidence type="ECO:0000313" key="13">
    <source>
        <dbReference type="Proteomes" id="UP000014155"/>
    </source>
</evidence>
<proteinExistence type="inferred from homology"/>
<comment type="pathway">
    <text evidence="1 9">Cell wall biogenesis; peptidoglycan biosynthesis.</text>
</comment>
<evidence type="ECO:0000256" key="1">
    <source>
        <dbReference type="ARBA" id="ARBA00004752"/>
    </source>
</evidence>
<evidence type="ECO:0000256" key="3">
    <source>
        <dbReference type="ARBA" id="ARBA00022676"/>
    </source>
</evidence>
<evidence type="ECO:0000313" key="12">
    <source>
        <dbReference type="EMBL" id="EMS74221.1"/>
    </source>
</evidence>
<evidence type="ECO:0000256" key="2">
    <source>
        <dbReference type="ARBA" id="ARBA00005992"/>
    </source>
</evidence>
<feature type="active site" description="Nucleophile" evidence="9">
    <location>
        <position position="132"/>
    </location>
</feature>
<dbReference type="GO" id="GO:0071555">
    <property type="term" value="P:cell wall organization"/>
    <property type="evidence" value="ECO:0007669"/>
    <property type="project" value="UniProtKB-UniRule"/>
</dbReference>
<dbReference type="Pfam" id="PF01471">
    <property type="entry name" value="PG_binding_1"/>
    <property type="match status" value="1"/>
</dbReference>
<evidence type="ECO:0000256" key="7">
    <source>
        <dbReference type="ARBA" id="ARBA00022984"/>
    </source>
</evidence>
<evidence type="ECO:0000256" key="10">
    <source>
        <dbReference type="SAM" id="Phobius"/>
    </source>
</evidence>
<feature type="active site" description="Proton donor/acceptor" evidence="9">
    <location>
        <position position="116"/>
    </location>
</feature>
<dbReference type="eggNOG" id="COG1376">
    <property type="taxonomic scope" value="Bacteria"/>
</dbReference>
<dbReference type="GO" id="GO:0008360">
    <property type="term" value="P:regulation of cell shape"/>
    <property type="evidence" value="ECO:0007669"/>
    <property type="project" value="UniProtKB-UniRule"/>
</dbReference>
<evidence type="ECO:0000256" key="5">
    <source>
        <dbReference type="ARBA" id="ARBA00022801"/>
    </source>
</evidence>
<dbReference type="InterPro" id="IPR036366">
    <property type="entry name" value="PGBDSf"/>
</dbReference>
<dbReference type="GO" id="GO:0018104">
    <property type="term" value="P:peptidoglycan-protein cross-linking"/>
    <property type="evidence" value="ECO:0007669"/>
    <property type="project" value="TreeGrafter"/>
</dbReference>
<dbReference type="Proteomes" id="UP000014155">
    <property type="component" value="Unassembled WGS sequence"/>
</dbReference>
<keyword evidence="10" id="KW-0472">Membrane</keyword>
<evidence type="ECO:0000256" key="8">
    <source>
        <dbReference type="ARBA" id="ARBA00023316"/>
    </source>
</evidence>
<dbReference type="InterPro" id="IPR002477">
    <property type="entry name" value="Peptidoglycan-bd-like"/>
</dbReference>
<dbReference type="CDD" id="cd16913">
    <property type="entry name" value="YkuD_like"/>
    <property type="match status" value="1"/>
</dbReference>
<dbReference type="Gene3D" id="1.10.101.10">
    <property type="entry name" value="PGBD-like superfamily/PGBD"/>
    <property type="match status" value="1"/>
</dbReference>
<keyword evidence="3" id="KW-0328">Glycosyltransferase</keyword>
<dbReference type="eggNOG" id="COG3409">
    <property type="taxonomic scope" value="Bacteria"/>
</dbReference>
<dbReference type="InterPro" id="IPR036365">
    <property type="entry name" value="PGBD-like_sf"/>
</dbReference>
<dbReference type="Gene3D" id="2.40.440.10">
    <property type="entry name" value="L,D-transpeptidase catalytic domain-like"/>
    <property type="match status" value="1"/>
</dbReference>
<dbReference type="PATRIC" id="fig|1195236.3.peg.70"/>
<keyword evidence="5" id="KW-0378">Hydrolase</keyword>
<dbReference type="SUPFAM" id="SSF141523">
    <property type="entry name" value="L,D-transpeptidase catalytic domain-like"/>
    <property type="match status" value="1"/>
</dbReference>
<name>S0FVC1_RUMCE</name>
<dbReference type="InterPro" id="IPR038063">
    <property type="entry name" value="Transpep_catalytic_dom"/>
</dbReference>
<dbReference type="GO" id="GO:0016757">
    <property type="term" value="F:glycosyltransferase activity"/>
    <property type="evidence" value="ECO:0007669"/>
    <property type="project" value="UniProtKB-KW"/>
</dbReference>
<comment type="similarity">
    <text evidence="2">Belongs to the YkuD family.</text>
</comment>
<dbReference type="RefSeq" id="WP_004622784.1">
    <property type="nucleotide sequence ID" value="NZ_AORV01000002.1"/>
</dbReference>
<dbReference type="GO" id="GO:0071972">
    <property type="term" value="F:peptidoglycan L,D-transpeptidase activity"/>
    <property type="evidence" value="ECO:0007669"/>
    <property type="project" value="TreeGrafter"/>
</dbReference>
<evidence type="ECO:0000256" key="4">
    <source>
        <dbReference type="ARBA" id="ARBA00022679"/>
    </source>
</evidence>
<dbReference type="EMBL" id="AORV01000002">
    <property type="protein sequence ID" value="EMS74221.1"/>
    <property type="molecule type" value="Genomic_DNA"/>
</dbReference>